<evidence type="ECO:0000313" key="2">
    <source>
        <dbReference type="Proteomes" id="UP001062846"/>
    </source>
</evidence>
<proteinExistence type="predicted"/>
<reference evidence="1" key="1">
    <citation type="submission" date="2022-02" db="EMBL/GenBank/DDBJ databases">
        <title>Plant Genome Project.</title>
        <authorList>
            <person name="Zhang R.-G."/>
        </authorList>
    </citation>
    <scope>NUCLEOTIDE SEQUENCE</scope>
    <source>
        <strain evidence="1">AT1</strain>
    </source>
</reference>
<organism evidence="1 2">
    <name type="scientific">Rhododendron molle</name>
    <name type="common">Chinese azalea</name>
    <name type="synonym">Azalea mollis</name>
    <dbReference type="NCBI Taxonomy" id="49168"/>
    <lineage>
        <taxon>Eukaryota</taxon>
        <taxon>Viridiplantae</taxon>
        <taxon>Streptophyta</taxon>
        <taxon>Embryophyta</taxon>
        <taxon>Tracheophyta</taxon>
        <taxon>Spermatophyta</taxon>
        <taxon>Magnoliopsida</taxon>
        <taxon>eudicotyledons</taxon>
        <taxon>Gunneridae</taxon>
        <taxon>Pentapetalae</taxon>
        <taxon>asterids</taxon>
        <taxon>Ericales</taxon>
        <taxon>Ericaceae</taxon>
        <taxon>Ericoideae</taxon>
        <taxon>Rhodoreae</taxon>
        <taxon>Rhododendron</taxon>
    </lineage>
</organism>
<dbReference type="EMBL" id="CM046398">
    <property type="protein sequence ID" value="KAI8530245.1"/>
    <property type="molecule type" value="Genomic_DNA"/>
</dbReference>
<comment type="caution">
    <text evidence="1">The sequence shown here is derived from an EMBL/GenBank/DDBJ whole genome shotgun (WGS) entry which is preliminary data.</text>
</comment>
<keyword evidence="2" id="KW-1185">Reference proteome</keyword>
<evidence type="ECO:0000313" key="1">
    <source>
        <dbReference type="EMBL" id="KAI8530245.1"/>
    </source>
</evidence>
<sequence>MAQEEESLRVEAEGARDDGQDLVREVETAERAQEEAVWAQESTVALTRARARVGGGGCPIDACHGNGVSQDNRQHSSVIAVPGGDSSSYTSVHETSIDDHPLSPRSAILSDPKGYRSENKYIPWILVKYYPSFYSYGPKLILRLYYSFVCAADLAAKELEKKSTDLKMLEDIYGKAYDNGYNTCTRDFEEQISGVTQKIWATSSRRCLEQDRVHEDSPLWEQTQVPEGLDIFMIPAEVDVGNGGTTSKALTAEAATPNQKEARVSTQAKGVMPIISTSLPAPSIGDIIVKDNSNDIFTH</sequence>
<accession>A0ACC0LNG3</accession>
<name>A0ACC0LNG3_RHOML</name>
<protein>
    <submittedName>
        <fullName evidence="1">Uncharacterized protein</fullName>
    </submittedName>
</protein>
<gene>
    <name evidence="1" type="ORF">RHMOL_Rhmol11G0041300</name>
</gene>
<dbReference type="Proteomes" id="UP001062846">
    <property type="component" value="Chromosome 11"/>
</dbReference>